<protein>
    <submittedName>
        <fullName evidence="2">Rhodanese-like domain-containing protein</fullName>
    </submittedName>
</protein>
<proteinExistence type="predicted"/>
<gene>
    <name evidence="2" type="ORF">ACFO5X_03460</name>
</gene>
<reference evidence="3" key="1">
    <citation type="journal article" date="2019" name="Int. J. Syst. Evol. Microbiol.">
        <title>The Global Catalogue of Microorganisms (GCM) 10K type strain sequencing project: providing services to taxonomists for standard genome sequencing and annotation.</title>
        <authorList>
            <consortium name="The Broad Institute Genomics Platform"/>
            <consortium name="The Broad Institute Genome Sequencing Center for Infectious Disease"/>
            <person name="Wu L."/>
            <person name="Ma J."/>
        </authorList>
    </citation>
    <scope>NUCLEOTIDE SEQUENCE [LARGE SCALE GENOMIC DNA]</scope>
    <source>
        <strain evidence="3">CGMCC 4.7283</strain>
    </source>
</reference>
<dbReference type="PROSITE" id="PS50206">
    <property type="entry name" value="RHODANESE_3"/>
    <property type="match status" value="1"/>
</dbReference>
<dbReference type="InterPro" id="IPR001763">
    <property type="entry name" value="Rhodanese-like_dom"/>
</dbReference>
<accession>A0ABV9KBZ6</accession>
<comment type="caution">
    <text evidence="2">The sequence shown here is derived from an EMBL/GenBank/DDBJ whole genome shotgun (WGS) entry which is preliminary data.</text>
</comment>
<evidence type="ECO:0000259" key="1">
    <source>
        <dbReference type="PROSITE" id="PS50206"/>
    </source>
</evidence>
<dbReference type="CDD" id="cd00158">
    <property type="entry name" value="RHOD"/>
    <property type="match status" value="1"/>
</dbReference>
<dbReference type="Proteomes" id="UP001595973">
    <property type="component" value="Unassembled WGS sequence"/>
</dbReference>
<dbReference type="InterPro" id="IPR036873">
    <property type="entry name" value="Rhodanese-like_dom_sf"/>
</dbReference>
<feature type="domain" description="Rhodanese" evidence="1">
    <location>
        <begin position="47"/>
        <end position="147"/>
    </location>
</feature>
<evidence type="ECO:0000313" key="2">
    <source>
        <dbReference type="EMBL" id="MFC4667597.1"/>
    </source>
</evidence>
<dbReference type="RefSeq" id="WP_380715828.1">
    <property type="nucleotide sequence ID" value="NZ_JBHSGI010000002.1"/>
</dbReference>
<sequence>MRPISPTRRLFGLAILAGAAGLGTWRYLHPVFDGTQLSVAEAYAAAVAGDVVLVDIRRPEEWRDTGIGQGAHPLDMRREDFETELARLLDGDHGRAVALICARGVRSARVARRLSAAGFTGVIDVPEGMLGSSAGPGWLAAGLPTDKYEGPVP</sequence>
<keyword evidence="3" id="KW-1185">Reference proteome</keyword>
<name>A0ABV9KBZ6_9RHOB</name>
<dbReference type="Pfam" id="PF00581">
    <property type="entry name" value="Rhodanese"/>
    <property type="match status" value="1"/>
</dbReference>
<dbReference type="EMBL" id="JBHSGI010000002">
    <property type="protein sequence ID" value="MFC4667597.1"/>
    <property type="molecule type" value="Genomic_DNA"/>
</dbReference>
<evidence type="ECO:0000313" key="3">
    <source>
        <dbReference type="Proteomes" id="UP001595973"/>
    </source>
</evidence>
<dbReference type="SMART" id="SM00450">
    <property type="entry name" value="RHOD"/>
    <property type="match status" value="1"/>
</dbReference>
<dbReference type="SUPFAM" id="SSF52821">
    <property type="entry name" value="Rhodanese/Cell cycle control phosphatase"/>
    <property type="match status" value="1"/>
</dbReference>
<dbReference type="Gene3D" id="3.40.250.10">
    <property type="entry name" value="Rhodanese-like domain"/>
    <property type="match status" value="1"/>
</dbReference>
<organism evidence="2 3">
    <name type="scientific">Seohaeicola nanhaiensis</name>
    <dbReference type="NCBI Taxonomy" id="1387282"/>
    <lineage>
        <taxon>Bacteria</taxon>
        <taxon>Pseudomonadati</taxon>
        <taxon>Pseudomonadota</taxon>
        <taxon>Alphaproteobacteria</taxon>
        <taxon>Rhodobacterales</taxon>
        <taxon>Roseobacteraceae</taxon>
        <taxon>Seohaeicola</taxon>
    </lineage>
</organism>